<dbReference type="GO" id="GO:0009086">
    <property type="term" value="P:methionine biosynthetic process"/>
    <property type="evidence" value="ECO:0007669"/>
    <property type="project" value="UniProtKB-KW"/>
</dbReference>
<dbReference type="CDD" id="cd08441">
    <property type="entry name" value="PBP2_MetR"/>
    <property type="match status" value="1"/>
</dbReference>
<proteinExistence type="inferred from homology"/>
<comment type="subcellular location">
    <subcellularLocation>
        <location evidence="1">Cytoplasm</location>
    </subcellularLocation>
</comment>
<dbReference type="GO" id="GO:0003677">
    <property type="term" value="F:DNA binding"/>
    <property type="evidence" value="ECO:0007669"/>
    <property type="project" value="UniProtKB-KW"/>
</dbReference>
<evidence type="ECO:0000256" key="3">
    <source>
        <dbReference type="ARBA" id="ARBA00019365"/>
    </source>
</evidence>
<evidence type="ECO:0000313" key="12">
    <source>
        <dbReference type="Proteomes" id="UP000231644"/>
    </source>
</evidence>
<evidence type="ECO:0000256" key="7">
    <source>
        <dbReference type="ARBA" id="ARBA00023125"/>
    </source>
</evidence>
<keyword evidence="5" id="KW-0028">Amino-acid biosynthesis</keyword>
<dbReference type="InterPro" id="IPR037406">
    <property type="entry name" value="MetR_PBP2"/>
</dbReference>
<protein>
    <recommendedName>
        <fullName evidence="3">HTH-type transcriptional regulator MetR</fullName>
    </recommendedName>
</protein>
<dbReference type="InterPro" id="IPR005119">
    <property type="entry name" value="LysR_subst-bd"/>
</dbReference>
<dbReference type="PROSITE" id="PS50931">
    <property type="entry name" value="HTH_LYSR"/>
    <property type="match status" value="1"/>
</dbReference>
<name>A0A1I1MGT5_9RHOB</name>
<dbReference type="Proteomes" id="UP000231644">
    <property type="component" value="Unassembled WGS sequence"/>
</dbReference>
<dbReference type="GO" id="GO:0032993">
    <property type="term" value="C:protein-DNA complex"/>
    <property type="evidence" value="ECO:0007669"/>
    <property type="project" value="TreeGrafter"/>
</dbReference>
<dbReference type="OrthoDB" id="155872at2"/>
<evidence type="ECO:0000256" key="4">
    <source>
        <dbReference type="ARBA" id="ARBA00022490"/>
    </source>
</evidence>
<gene>
    <name evidence="11" type="ORF">SAMN05421762_2420</name>
</gene>
<dbReference type="RefSeq" id="WP_093447726.1">
    <property type="nucleotide sequence ID" value="NZ_CP051251.1"/>
</dbReference>
<dbReference type="InterPro" id="IPR000847">
    <property type="entry name" value="LysR_HTH_N"/>
</dbReference>
<keyword evidence="12" id="KW-1185">Reference proteome</keyword>
<dbReference type="InterPro" id="IPR036388">
    <property type="entry name" value="WH-like_DNA-bd_sf"/>
</dbReference>
<keyword evidence="7" id="KW-0238">DNA-binding</keyword>
<sequence length="301" mass="33699">MHIEFRHLRTIKAIHDAGGLQRAADMLHITQSALSHQIKGLEDQAGVELFVRRSKPLKLSAAGQRMLRLAEKILPEIDALQAEFEALEEGSAGRLHIALECHACYDWLFPVLEQFRRAWPEVDVDIRPGLAFDALTALRREEVDLVISSDPEKDPDTVFAPLFDYSPILIAPASHPLAAKPFVEAEDFAGETLLTYPVDRTKLDIYKLLLHPAGVEPEAIRQVELTPMILMLVASGRGVAVLPDWVMNSARNRAEFITRPLTEKGMTRRMYAASRADDAGKPYLAHFIRLARTEAVKLQRG</sequence>
<evidence type="ECO:0000256" key="1">
    <source>
        <dbReference type="ARBA" id="ARBA00004496"/>
    </source>
</evidence>
<evidence type="ECO:0000256" key="9">
    <source>
        <dbReference type="ARBA" id="ARBA00023167"/>
    </source>
</evidence>
<reference evidence="11 12" key="1">
    <citation type="submission" date="2016-10" db="EMBL/GenBank/DDBJ databases">
        <authorList>
            <person name="de Groot N.N."/>
        </authorList>
    </citation>
    <scope>NUCLEOTIDE SEQUENCE [LARGE SCALE GENOMIC DNA]</scope>
    <source>
        <strain evidence="11 12">DSM 29619</strain>
    </source>
</reference>
<evidence type="ECO:0000256" key="6">
    <source>
        <dbReference type="ARBA" id="ARBA00023015"/>
    </source>
</evidence>
<comment type="similarity">
    <text evidence="2">Belongs to the LysR transcriptional regulatory family.</text>
</comment>
<evidence type="ECO:0000259" key="10">
    <source>
        <dbReference type="PROSITE" id="PS50931"/>
    </source>
</evidence>
<evidence type="ECO:0000256" key="2">
    <source>
        <dbReference type="ARBA" id="ARBA00009437"/>
    </source>
</evidence>
<dbReference type="FunFam" id="1.10.10.10:FF:000001">
    <property type="entry name" value="LysR family transcriptional regulator"/>
    <property type="match status" value="1"/>
</dbReference>
<dbReference type="InterPro" id="IPR036390">
    <property type="entry name" value="WH_DNA-bd_sf"/>
</dbReference>
<dbReference type="GO" id="GO:0005737">
    <property type="term" value="C:cytoplasm"/>
    <property type="evidence" value="ECO:0007669"/>
    <property type="project" value="UniProtKB-SubCell"/>
</dbReference>
<dbReference type="EMBL" id="FOLX01000001">
    <property type="protein sequence ID" value="SFC84711.1"/>
    <property type="molecule type" value="Genomic_DNA"/>
</dbReference>
<dbReference type="PANTHER" id="PTHR30346:SF28">
    <property type="entry name" value="HTH-TYPE TRANSCRIPTIONAL REGULATOR CYNR"/>
    <property type="match status" value="1"/>
</dbReference>
<dbReference type="AlphaFoldDB" id="A0A1I1MGT5"/>
<evidence type="ECO:0000256" key="5">
    <source>
        <dbReference type="ARBA" id="ARBA00022605"/>
    </source>
</evidence>
<keyword evidence="4" id="KW-0963">Cytoplasm</keyword>
<feature type="domain" description="HTH lysR-type" evidence="10">
    <location>
        <begin position="3"/>
        <end position="60"/>
    </location>
</feature>
<keyword evidence="9" id="KW-0486">Methionine biosynthesis</keyword>
<evidence type="ECO:0000313" key="11">
    <source>
        <dbReference type="EMBL" id="SFC84711.1"/>
    </source>
</evidence>
<dbReference type="Pfam" id="PF03466">
    <property type="entry name" value="LysR_substrate"/>
    <property type="match status" value="1"/>
</dbReference>
<evidence type="ECO:0000256" key="8">
    <source>
        <dbReference type="ARBA" id="ARBA00023163"/>
    </source>
</evidence>
<keyword evidence="8" id="KW-0804">Transcription</keyword>
<dbReference type="Gene3D" id="1.10.10.10">
    <property type="entry name" value="Winged helix-like DNA-binding domain superfamily/Winged helix DNA-binding domain"/>
    <property type="match status" value="1"/>
</dbReference>
<keyword evidence="6" id="KW-0805">Transcription regulation</keyword>
<dbReference type="PANTHER" id="PTHR30346">
    <property type="entry name" value="TRANSCRIPTIONAL DUAL REGULATOR HCAR-RELATED"/>
    <property type="match status" value="1"/>
</dbReference>
<dbReference type="Gene3D" id="3.40.190.10">
    <property type="entry name" value="Periplasmic binding protein-like II"/>
    <property type="match status" value="2"/>
</dbReference>
<dbReference type="GO" id="GO:0003700">
    <property type="term" value="F:DNA-binding transcription factor activity"/>
    <property type="evidence" value="ECO:0007669"/>
    <property type="project" value="InterPro"/>
</dbReference>
<dbReference type="STRING" id="517719.SAMN05421762_2420"/>
<organism evidence="11 12">
    <name type="scientific">Pseudooceanicola nitratireducens</name>
    <dbReference type="NCBI Taxonomy" id="517719"/>
    <lineage>
        <taxon>Bacteria</taxon>
        <taxon>Pseudomonadati</taxon>
        <taxon>Pseudomonadota</taxon>
        <taxon>Alphaproteobacteria</taxon>
        <taxon>Rhodobacterales</taxon>
        <taxon>Paracoccaceae</taxon>
        <taxon>Pseudooceanicola</taxon>
    </lineage>
</organism>
<dbReference type="SUPFAM" id="SSF46785">
    <property type="entry name" value="Winged helix' DNA-binding domain"/>
    <property type="match status" value="1"/>
</dbReference>
<accession>A0A1I1MGT5</accession>
<dbReference type="PRINTS" id="PR00039">
    <property type="entry name" value="HTHLYSR"/>
</dbReference>
<dbReference type="Pfam" id="PF00126">
    <property type="entry name" value="HTH_1"/>
    <property type="match status" value="1"/>
</dbReference>
<dbReference type="SUPFAM" id="SSF53850">
    <property type="entry name" value="Periplasmic binding protein-like II"/>
    <property type="match status" value="1"/>
</dbReference>